<evidence type="ECO:0000313" key="3">
    <source>
        <dbReference type="Proteomes" id="UP001236569"/>
    </source>
</evidence>
<organism evidence="2 3">
    <name type="scientific">Flectobacillus longus</name>
    <dbReference type="NCBI Taxonomy" id="2984207"/>
    <lineage>
        <taxon>Bacteria</taxon>
        <taxon>Pseudomonadati</taxon>
        <taxon>Bacteroidota</taxon>
        <taxon>Cytophagia</taxon>
        <taxon>Cytophagales</taxon>
        <taxon>Flectobacillaceae</taxon>
        <taxon>Flectobacillus</taxon>
    </lineage>
</organism>
<gene>
    <name evidence="2" type="ORF">QM480_08010</name>
</gene>
<name>A0ABT6YL39_9BACT</name>
<dbReference type="Pfam" id="PF00756">
    <property type="entry name" value="Esterase"/>
    <property type="match status" value="1"/>
</dbReference>
<evidence type="ECO:0000313" key="2">
    <source>
        <dbReference type="EMBL" id="MDI9864265.1"/>
    </source>
</evidence>
<dbReference type="InterPro" id="IPR014756">
    <property type="entry name" value="Ig_E-set"/>
</dbReference>
<dbReference type="SUPFAM" id="SSF81296">
    <property type="entry name" value="E set domains"/>
    <property type="match status" value="1"/>
</dbReference>
<feature type="signal peptide" evidence="1">
    <location>
        <begin position="1"/>
        <end position="18"/>
    </location>
</feature>
<keyword evidence="1" id="KW-0732">Signal</keyword>
<dbReference type="InterPro" id="IPR029058">
    <property type="entry name" value="AB_hydrolase_fold"/>
</dbReference>
<dbReference type="InterPro" id="IPR013783">
    <property type="entry name" value="Ig-like_fold"/>
</dbReference>
<feature type="chain" id="PRO_5046351536" evidence="1">
    <location>
        <begin position="19"/>
        <end position="390"/>
    </location>
</feature>
<dbReference type="PANTHER" id="PTHR48098">
    <property type="entry name" value="ENTEROCHELIN ESTERASE-RELATED"/>
    <property type="match status" value="1"/>
</dbReference>
<accession>A0ABT6YL39</accession>
<comment type="caution">
    <text evidence="2">The sequence shown here is derived from an EMBL/GenBank/DDBJ whole genome shotgun (WGS) entry which is preliminary data.</text>
</comment>
<dbReference type="EMBL" id="JASHID010000004">
    <property type="protein sequence ID" value="MDI9864265.1"/>
    <property type="molecule type" value="Genomic_DNA"/>
</dbReference>
<dbReference type="RefSeq" id="WP_283369472.1">
    <property type="nucleotide sequence ID" value="NZ_JASHID010000004.1"/>
</dbReference>
<reference evidence="2 3" key="1">
    <citation type="submission" date="2023-05" db="EMBL/GenBank/DDBJ databases">
        <title>Novel species of genus Flectobacillus isolated from stream in China.</title>
        <authorList>
            <person name="Lu H."/>
        </authorList>
    </citation>
    <scope>NUCLEOTIDE SEQUENCE [LARGE SCALE GENOMIC DNA]</scope>
    <source>
        <strain evidence="2 3">DC10W</strain>
    </source>
</reference>
<keyword evidence="2" id="KW-0378">Hydrolase</keyword>
<dbReference type="InterPro" id="IPR050583">
    <property type="entry name" value="Mycobacterial_A85_antigen"/>
</dbReference>
<dbReference type="Proteomes" id="UP001236569">
    <property type="component" value="Unassembled WGS sequence"/>
</dbReference>
<protein>
    <submittedName>
        <fullName evidence="2">Alpha/beta hydrolase-fold protein</fullName>
    </submittedName>
</protein>
<dbReference type="PANTHER" id="PTHR48098:SF1">
    <property type="entry name" value="DIACYLGLYCEROL ACYLTRANSFERASE_MYCOLYLTRANSFERASE AG85A"/>
    <property type="match status" value="1"/>
</dbReference>
<dbReference type="InterPro" id="IPR000801">
    <property type="entry name" value="Esterase-like"/>
</dbReference>
<keyword evidence="3" id="KW-1185">Reference proteome</keyword>
<proteinExistence type="predicted"/>
<evidence type="ECO:0000256" key="1">
    <source>
        <dbReference type="SAM" id="SignalP"/>
    </source>
</evidence>
<dbReference type="GO" id="GO:0016787">
    <property type="term" value="F:hydrolase activity"/>
    <property type="evidence" value="ECO:0007669"/>
    <property type="project" value="UniProtKB-KW"/>
</dbReference>
<sequence>MKKSIVFLALFISFFTQAQQNVGFRQAPFISPIINEDNSVTFKLKAPYSKEVVVRGDWEANNGVGKMEKGTDGIWTYTSPALPSDLYMYSFLVDSVRTLDPANAFSYRDVGNLFSIMIVGKGNGDKYSVNEVPHGTVEKVWYQSKEYKTERRLTVYTPASYKSGTTKYPVLYLLHGSGGDEEAWITLGRTAQIMDNLIAEGKIEPMIVVMPNGNESKQAAPGETKENYAYRPSMSQFLPNFADGSYERAFPEIVNFIDTRYKTKAQKSQRAVAGLSMGGFHSLSISANHPDLFDYVGLFSPGTPVGRANLPNVPEFQNWEAKFLKQKEQGLKLYWIACGKTDFLYENLHKQMKIFDSVKLPYTYVESTRGHIWSNWRTYMLQFTPLLFKK</sequence>
<dbReference type="SUPFAM" id="SSF53474">
    <property type="entry name" value="alpha/beta-Hydrolases"/>
    <property type="match status" value="1"/>
</dbReference>
<dbReference type="CDD" id="cd11294">
    <property type="entry name" value="E_set_Esterase_like_N"/>
    <property type="match status" value="1"/>
</dbReference>
<dbReference type="Gene3D" id="2.60.40.10">
    <property type="entry name" value="Immunoglobulins"/>
    <property type="match status" value="1"/>
</dbReference>
<dbReference type="Gene3D" id="3.40.50.1820">
    <property type="entry name" value="alpha/beta hydrolase"/>
    <property type="match status" value="1"/>
</dbReference>